<name>A0A6G1JVP0_9PLEO</name>
<organism evidence="1 2">
    <name type="scientific">Pleomassaria siparia CBS 279.74</name>
    <dbReference type="NCBI Taxonomy" id="1314801"/>
    <lineage>
        <taxon>Eukaryota</taxon>
        <taxon>Fungi</taxon>
        <taxon>Dikarya</taxon>
        <taxon>Ascomycota</taxon>
        <taxon>Pezizomycotina</taxon>
        <taxon>Dothideomycetes</taxon>
        <taxon>Pleosporomycetidae</taxon>
        <taxon>Pleosporales</taxon>
        <taxon>Pleomassariaceae</taxon>
        <taxon>Pleomassaria</taxon>
    </lineage>
</organism>
<sequence length="82" mass="9055">MQRGLHSELLLRVLLKAPASILPRHCTGSIMQPSRRRCRTWRVGKLIASPADVGFGEATCGVEGWELARRYLARGVPSNTPT</sequence>
<protein>
    <submittedName>
        <fullName evidence="1">Uncharacterized protein</fullName>
    </submittedName>
</protein>
<gene>
    <name evidence="1" type="ORF">K504DRAFT_109023</name>
</gene>
<evidence type="ECO:0000313" key="1">
    <source>
        <dbReference type="EMBL" id="KAF2704676.1"/>
    </source>
</evidence>
<dbReference type="AlphaFoldDB" id="A0A6G1JVP0"/>
<evidence type="ECO:0000313" key="2">
    <source>
        <dbReference type="Proteomes" id="UP000799428"/>
    </source>
</evidence>
<dbReference type="Proteomes" id="UP000799428">
    <property type="component" value="Unassembled WGS sequence"/>
</dbReference>
<reference evidence="1" key="1">
    <citation type="journal article" date="2020" name="Stud. Mycol.">
        <title>101 Dothideomycetes genomes: a test case for predicting lifestyles and emergence of pathogens.</title>
        <authorList>
            <person name="Haridas S."/>
            <person name="Albert R."/>
            <person name="Binder M."/>
            <person name="Bloem J."/>
            <person name="Labutti K."/>
            <person name="Salamov A."/>
            <person name="Andreopoulos B."/>
            <person name="Baker S."/>
            <person name="Barry K."/>
            <person name="Bills G."/>
            <person name="Bluhm B."/>
            <person name="Cannon C."/>
            <person name="Castanera R."/>
            <person name="Culley D."/>
            <person name="Daum C."/>
            <person name="Ezra D."/>
            <person name="Gonzalez J."/>
            <person name="Henrissat B."/>
            <person name="Kuo A."/>
            <person name="Liang C."/>
            <person name="Lipzen A."/>
            <person name="Lutzoni F."/>
            <person name="Magnuson J."/>
            <person name="Mondo S."/>
            <person name="Nolan M."/>
            <person name="Ohm R."/>
            <person name="Pangilinan J."/>
            <person name="Park H.-J."/>
            <person name="Ramirez L."/>
            <person name="Alfaro M."/>
            <person name="Sun H."/>
            <person name="Tritt A."/>
            <person name="Yoshinaga Y."/>
            <person name="Zwiers L.-H."/>
            <person name="Turgeon B."/>
            <person name="Goodwin S."/>
            <person name="Spatafora J."/>
            <person name="Crous P."/>
            <person name="Grigoriev I."/>
        </authorList>
    </citation>
    <scope>NUCLEOTIDE SEQUENCE</scope>
    <source>
        <strain evidence="1">CBS 279.74</strain>
    </source>
</reference>
<accession>A0A6G1JVP0</accession>
<dbReference type="EMBL" id="MU005781">
    <property type="protein sequence ID" value="KAF2704676.1"/>
    <property type="molecule type" value="Genomic_DNA"/>
</dbReference>
<proteinExistence type="predicted"/>
<keyword evidence="2" id="KW-1185">Reference proteome</keyword>